<protein>
    <submittedName>
        <fullName evidence="2">Uncharacterized protein</fullName>
    </submittedName>
</protein>
<feature type="region of interest" description="Disordered" evidence="1">
    <location>
        <begin position="10"/>
        <end position="30"/>
    </location>
</feature>
<dbReference type="Gramene" id="OBART07G05380.1">
    <property type="protein sequence ID" value="OBART07G05380.1"/>
    <property type="gene ID" value="OBART07G05380"/>
</dbReference>
<dbReference type="AlphaFoldDB" id="A0A0D3GN24"/>
<dbReference type="PaxDb" id="65489-OBART07G05380.1"/>
<organism evidence="2">
    <name type="scientific">Oryza barthii</name>
    <dbReference type="NCBI Taxonomy" id="65489"/>
    <lineage>
        <taxon>Eukaryota</taxon>
        <taxon>Viridiplantae</taxon>
        <taxon>Streptophyta</taxon>
        <taxon>Embryophyta</taxon>
        <taxon>Tracheophyta</taxon>
        <taxon>Spermatophyta</taxon>
        <taxon>Magnoliopsida</taxon>
        <taxon>Liliopsida</taxon>
        <taxon>Poales</taxon>
        <taxon>Poaceae</taxon>
        <taxon>BOP clade</taxon>
        <taxon>Oryzoideae</taxon>
        <taxon>Oryzeae</taxon>
        <taxon>Oryzinae</taxon>
        <taxon>Oryza</taxon>
    </lineage>
</organism>
<sequence length="71" mass="7656">MTWYLTRRAGPATVPRHRPRHGLAVGSARPGHDPNRVASCLGLWPSIAGSFCDAGAKVALAPPVWVMPFHE</sequence>
<evidence type="ECO:0000313" key="3">
    <source>
        <dbReference type="Proteomes" id="UP000026960"/>
    </source>
</evidence>
<proteinExistence type="predicted"/>
<dbReference type="HOGENOM" id="CLU_2744022_0_0_1"/>
<reference evidence="2" key="2">
    <citation type="submission" date="2015-03" db="UniProtKB">
        <authorList>
            <consortium name="EnsemblPlants"/>
        </authorList>
    </citation>
    <scope>IDENTIFICATION</scope>
</reference>
<accession>A0A0D3GN24</accession>
<name>A0A0D3GN24_9ORYZ</name>
<evidence type="ECO:0000313" key="2">
    <source>
        <dbReference type="EnsemblPlants" id="OBART07G05380.1"/>
    </source>
</evidence>
<dbReference type="EnsemblPlants" id="OBART07G05380.1">
    <property type="protein sequence ID" value="OBART07G05380.1"/>
    <property type="gene ID" value="OBART07G05380"/>
</dbReference>
<evidence type="ECO:0000256" key="1">
    <source>
        <dbReference type="SAM" id="MobiDB-lite"/>
    </source>
</evidence>
<reference evidence="2" key="1">
    <citation type="journal article" date="2009" name="Rice">
        <title>De Novo Next Generation Sequencing of Plant Genomes.</title>
        <authorList>
            <person name="Rounsley S."/>
            <person name="Marri P.R."/>
            <person name="Yu Y."/>
            <person name="He R."/>
            <person name="Sisneros N."/>
            <person name="Goicoechea J.L."/>
            <person name="Lee S.J."/>
            <person name="Angelova A."/>
            <person name="Kudrna D."/>
            <person name="Luo M."/>
            <person name="Affourtit J."/>
            <person name="Desany B."/>
            <person name="Knight J."/>
            <person name="Niazi F."/>
            <person name="Egholm M."/>
            <person name="Wing R.A."/>
        </authorList>
    </citation>
    <scope>NUCLEOTIDE SEQUENCE [LARGE SCALE GENOMIC DNA]</scope>
    <source>
        <strain evidence="2">cv. IRGC 105608</strain>
    </source>
</reference>
<keyword evidence="3" id="KW-1185">Reference proteome</keyword>
<dbReference type="Proteomes" id="UP000026960">
    <property type="component" value="Chromosome 7"/>
</dbReference>